<evidence type="ECO:0000256" key="9">
    <source>
        <dbReference type="ARBA" id="ARBA00022840"/>
    </source>
</evidence>
<evidence type="ECO:0000256" key="3">
    <source>
        <dbReference type="ARBA" id="ARBA00022490"/>
    </source>
</evidence>
<dbReference type="InterPro" id="IPR002320">
    <property type="entry name" value="Thr-tRNA-ligase_IIa"/>
</dbReference>
<evidence type="ECO:0000313" key="17">
    <source>
        <dbReference type="EMBL" id="WEK05667.1"/>
    </source>
</evidence>
<evidence type="ECO:0000256" key="7">
    <source>
        <dbReference type="ARBA" id="ARBA00022741"/>
    </source>
</evidence>
<keyword evidence="4 14" id="KW-0820">tRNA-binding</keyword>
<comment type="catalytic activity">
    <reaction evidence="13 14">
        <text>tRNA(Thr) + L-threonine + ATP = L-threonyl-tRNA(Thr) + AMP + diphosphate + H(+)</text>
        <dbReference type="Rhea" id="RHEA:24624"/>
        <dbReference type="Rhea" id="RHEA-COMP:9670"/>
        <dbReference type="Rhea" id="RHEA-COMP:9704"/>
        <dbReference type="ChEBI" id="CHEBI:15378"/>
        <dbReference type="ChEBI" id="CHEBI:30616"/>
        <dbReference type="ChEBI" id="CHEBI:33019"/>
        <dbReference type="ChEBI" id="CHEBI:57926"/>
        <dbReference type="ChEBI" id="CHEBI:78442"/>
        <dbReference type="ChEBI" id="CHEBI:78534"/>
        <dbReference type="ChEBI" id="CHEBI:456215"/>
        <dbReference type="EC" id="6.1.1.3"/>
    </reaction>
</comment>
<accession>A0AAJ5VWF0</accession>
<evidence type="ECO:0000256" key="6">
    <source>
        <dbReference type="ARBA" id="ARBA00022723"/>
    </source>
</evidence>
<dbReference type="Gene3D" id="3.30.54.20">
    <property type="match status" value="1"/>
</dbReference>
<evidence type="ECO:0000256" key="1">
    <source>
        <dbReference type="ARBA" id="ARBA00008226"/>
    </source>
</evidence>
<keyword evidence="8 14" id="KW-0862">Zinc</keyword>
<keyword evidence="5 14" id="KW-0436">Ligase</keyword>
<feature type="domain" description="Aminoacyl-transfer RNA synthetases class-II family profile" evidence="15">
    <location>
        <begin position="246"/>
        <end position="551"/>
    </location>
</feature>
<dbReference type="InterPro" id="IPR047246">
    <property type="entry name" value="ThrRS_anticodon"/>
</dbReference>
<dbReference type="FunFam" id="3.30.54.20:FF:000002">
    <property type="entry name" value="Threonine--tRNA ligase"/>
    <property type="match status" value="1"/>
</dbReference>
<evidence type="ECO:0000256" key="4">
    <source>
        <dbReference type="ARBA" id="ARBA00022555"/>
    </source>
</evidence>
<dbReference type="GO" id="GO:0005829">
    <property type="term" value="C:cytosol"/>
    <property type="evidence" value="ECO:0007669"/>
    <property type="project" value="TreeGrafter"/>
</dbReference>
<dbReference type="InterPro" id="IPR036621">
    <property type="entry name" value="Anticodon-bd_dom_sf"/>
</dbReference>
<dbReference type="GO" id="GO:0000049">
    <property type="term" value="F:tRNA binding"/>
    <property type="evidence" value="ECO:0007669"/>
    <property type="project" value="UniProtKB-KW"/>
</dbReference>
<dbReference type="GO" id="GO:0005524">
    <property type="term" value="F:ATP binding"/>
    <property type="evidence" value="ECO:0007669"/>
    <property type="project" value="UniProtKB-UniRule"/>
</dbReference>
<comment type="subunit">
    <text evidence="2 14">Homodimer.</text>
</comment>
<dbReference type="FunFam" id="3.40.50.800:FF:000001">
    <property type="entry name" value="Threonine--tRNA ligase"/>
    <property type="match status" value="1"/>
</dbReference>
<feature type="binding site" evidence="14">
    <location>
        <position position="528"/>
    </location>
    <ligand>
        <name>Zn(2+)</name>
        <dbReference type="ChEBI" id="CHEBI:29105"/>
        <note>catalytic</note>
    </ligand>
</feature>
<evidence type="ECO:0000256" key="10">
    <source>
        <dbReference type="ARBA" id="ARBA00022884"/>
    </source>
</evidence>
<keyword evidence="9 14" id="KW-0067">ATP-binding</keyword>
<dbReference type="SMART" id="SM00863">
    <property type="entry name" value="tRNA_SAD"/>
    <property type="match status" value="1"/>
</dbReference>
<dbReference type="InterPro" id="IPR012947">
    <property type="entry name" value="tRNA_SAD"/>
</dbReference>
<dbReference type="FunFam" id="3.30.930.10:FF:000002">
    <property type="entry name" value="Threonine--tRNA ligase"/>
    <property type="match status" value="1"/>
</dbReference>
<evidence type="ECO:0000256" key="11">
    <source>
        <dbReference type="ARBA" id="ARBA00022917"/>
    </source>
</evidence>
<keyword evidence="10 14" id="KW-0694">RNA-binding</keyword>
<dbReference type="PRINTS" id="PR01047">
    <property type="entry name" value="TRNASYNTHTHR"/>
</dbReference>
<dbReference type="Proteomes" id="UP001217476">
    <property type="component" value="Chromosome"/>
</dbReference>
<dbReference type="InterPro" id="IPR002314">
    <property type="entry name" value="aa-tRNA-synt_IIb"/>
</dbReference>
<organism evidence="17 18">
    <name type="scientific">Candidatus Devosia phytovorans</name>
    <dbReference type="NCBI Taxonomy" id="3121372"/>
    <lineage>
        <taxon>Bacteria</taxon>
        <taxon>Pseudomonadati</taxon>
        <taxon>Pseudomonadota</taxon>
        <taxon>Alphaproteobacteria</taxon>
        <taxon>Hyphomicrobiales</taxon>
        <taxon>Devosiaceae</taxon>
        <taxon>Devosia</taxon>
    </lineage>
</organism>
<dbReference type="SUPFAM" id="SSF81271">
    <property type="entry name" value="TGS-like"/>
    <property type="match status" value="1"/>
</dbReference>
<dbReference type="InterPro" id="IPR004154">
    <property type="entry name" value="Anticodon-bd"/>
</dbReference>
<dbReference type="Pfam" id="PF07973">
    <property type="entry name" value="tRNA_SAD"/>
    <property type="match status" value="1"/>
</dbReference>
<dbReference type="Gene3D" id="3.40.50.800">
    <property type="entry name" value="Anticodon-binding domain"/>
    <property type="match status" value="1"/>
</dbReference>
<dbReference type="Gene3D" id="3.10.20.30">
    <property type="match status" value="1"/>
</dbReference>
<dbReference type="HAMAP" id="MF_00184">
    <property type="entry name" value="Thr_tRNA_synth"/>
    <property type="match status" value="1"/>
</dbReference>
<protein>
    <recommendedName>
        <fullName evidence="14">Threonine--tRNA ligase</fullName>
        <ecNumber evidence="14">6.1.1.3</ecNumber>
    </recommendedName>
    <alternativeName>
        <fullName evidence="14">Threonyl-tRNA synthetase</fullName>
        <shortName evidence="14">ThrRS</shortName>
    </alternativeName>
</protein>
<evidence type="ECO:0000256" key="5">
    <source>
        <dbReference type="ARBA" id="ARBA00022598"/>
    </source>
</evidence>
<keyword evidence="11 14" id="KW-0648">Protein biosynthesis</keyword>
<dbReference type="AlphaFoldDB" id="A0AAJ5VWF0"/>
<evidence type="ECO:0000259" key="16">
    <source>
        <dbReference type="PROSITE" id="PS51880"/>
    </source>
</evidence>
<keyword evidence="3 14" id="KW-0963">Cytoplasm</keyword>
<feature type="binding site" evidence="14">
    <location>
        <position position="402"/>
    </location>
    <ligand>
        <name>Zn(2+)</name>
        <dbReference type="ChEBI" id="CHEBI:29105"/>
        <note>catalytic</note>
    </ligand>
</feature>
<dbReference type="InterPro" id="IPR004095">
    <property type="entry name" value="TGS"/>
</dbReference>
<evidence type="ECO:0000313" key="18">
    <source>
        <dbReference type="Proteomes" id="UP001217476"/>
    </source>
</evidence>
<dbReference type="CDD" id="cd00771">
    <property type="entry name" value="ThrRS_core"/>
    <property type="match status" value="1"/>
</dbReference>
<proteinExistence type="inferred from homology"/>
<comment type="cofactor">
    <cofactor evidence="14">
        <name>Zn(2+)</name>
        <dbReference type="ChEBI" id="CHEBI:29105"/>
    </cofactor>
    <text evidence="14">Binds 1 zinc ion per subunit.</text>
</comment>
<evidence type="ECO:0000256" key="2">
    <source>
        <dbReference type="ARBA" id="ARBA00011738"/>
    </source>
</evidence>
<dbReference type="InterPro" id="IPR018163">
    <property type="entry name" value="Thr/Ala-tRNA-synth_IIc_edit"/>
</dbReference>
<sequence>MTIKVTFPDGAARDYARGTTGTTVVEGISKSLAKKTVAMRWNGALADLSDELNEDGRIEFVTRDSGSKDVLELIRHDAAHVLAEAVQELWPTTQVTIGPVIENGFYYDFKRDEPFSEEDFPAIEKKMAEIIERGAAFTKEIWTRDQAKEFFKARGENFKVELVDAIPADQSLKMYKQGQWIDLCRGPHMRTVKDVGMAFKLTKVAGAYWRGDSNNPVLSRIYGTAFASKDELDAYLHMVEEAEKRDHRKIGQEMDLYHFQPEAQGSVFWHPRGYVLYNQMEAYIRRRLNESGYVEVKTPQLMSSKFWEQSGHWGKYRENMFVVPDEVPGTEETGPVLSGKGDLMALKPMNCPAHVQIFNQGIKSYRDLPLRMAEFGCCHRNEAHGALHGLMRVRQMTQDDAHIFCREDQIQSETEHFVHLLYSVYAHMGFDNVVIKLATRPEKFGGTVDRWDAAEKALGDALRATGYDFEIAEGEGAFYAPKLEFHLRDAIGRSWQVGTLQLDYVLPERLDATYVAEDGSRQYAVMLHRAILGSLERFIGMLIENYAGKMPMWLAPTQVVVATIVSEADDYAEKLVKQLKAAGIRAELDTRNEKINYKVREHSVGKVPLMFVVGKREADEGTVSVRRLGTEGQKVQPFMDALVSLMAEGTPPDLKDKAQAA</sequence>
<evidence type="ECO:0000256" key="8">
    <source>
        <dbReference type="ARBA" id="ARBA00022833"/>
    </source>
</evidence>
<reference evidence="17" key="1">
    <citation type="submission" date="2023-03" db="EMBL/GenBank/DDBJ databases">
        <title>Andean soil-derived lignocellulolytic bacterial consortium as a source of novel taxa and putative plastic-active enzymes.</title>
        <authorList>
            <person name="Diaz-Garcia L."/>
            <person name="Chuvochina M."/>
            <person name="Feuerriegel G."/>
            <person name="Bunk B."/>
            <person name="Sproer C."/>
            <person name="Streit W.R."/>
            <person name="Rodriguez L.M."/>
            <person name="Overmann J."/>
            <person name="Jimenez D.J."/>
        </authorList>
    </citation>
    <scope>NUCLEOTIDE SEQUENCE</scope>
    <source>
        <strain evidence="17">MAG 4196</strain>
    </source>
</reference>
<dbReference type="FunFam" id="3.30.980.10:FF:000005">
    <property type="entry name" value="Threonyl-tRNA synthetase, mitochondrial"/>
    <property type="match status" value="1"/>
</dbReference>
<gene>
    <name evidence="14 17" type="primary">thrS</name>
    <name evidence="17" type="ORF">P0Y65_05275</name>
</gene>
<dbReference type="PROSITE" id="PS51880">
    <property type="entry name" value="TGS"/>
    <property type="match status" value="1"/>
</dbReference>
<dbReference type="InterPro" id="IPR033728">
    <property type="entry name" value="ThrRS_core"/>
</dbReference>
<dbReference type="Pfam" id="PF03129">
    <property type="entry name" value="HGTP_anticodon"/>
    <property type="match status" value="1"/>
</dbReference>
<dbReference type="GO" id="GO:0006435">
    <property type="term" value="P:threonyl-tRNA aminoacylation"/>
    <property type="evidence" value="ECO:0007669"/>
    <property type="project" value="UniProtKB-UniRule"/>
</dbReference>
<dbReference type="InterPro" id="IPR012675">
    <property type="entry name" value="Beta-grasp_dom_sf"/>
</dbReference>
<dbReference type="PANTHER" id="PTHR11451">
    <property type="entry name" value="THREONINE-TRNA LIGASE"/>
    <property type="match status" value="1"/>
</dbReference>
<dbReference type="CDD" id="cd00860">
    <property type="entry name" value="ThrRS_anticodon"/>
    <property type="match status" value="1"/>
</dbReference>
<keyword evidence="12 14" id="KW-0030">Aminoacyl-tRNA synthetase</keyword>
<dbReference type="EC" id="6.1.1.3" evidence="14"/>
<keyword evidence="6 14" id="KW-0479">Metal-binding</keyword>
<feature type="binding site" evidence="14">
    <location>
        <position position="351"/>
    </location>
    <ligand>
        <name>Zn(2+)</name>
        <dbReference type="ChEBI" id="CHEBI:29105"/>
        <note>catalytic</note>
    </ligand>
</feature>
<dbReference type="PANTHER" id="PTHR11451:SF44">
    <property type="entry name" value="THREONINE--TRNA LIGASE, CHLOROPLASTIC_MITOCHONDRIAL 2"/>
    <property type="match status" value="1"/>
</dbReference>
<dbReference type="SUPFAM" id="SSF55186">
    <property type="entry name" value="ThrRS/AlaRS common domain"/>
    <property type="match status" value="1"/>
</dbReference>
<dbReference type="CDD" id="cd01667">
    <property type="entry name" value="TGS_ThrRS"/>
    <property type="match status" value="1"/>
</dbReference>
<comment type="similarity">
    <text evidence="1 14">Belongs to the class-II aminoacyl-tRNA synthetase family.</text>
</comment>
<dbReference type="GO" id="GO:0004829">
    <property type="term" value="F:threonine-tRNA ligase activity"/>
    <property type="evidence" value="ECO:0007669"/>
    <property type="project" value="UniProtKB-UniRule"/>
</dbReference>
<dbReference type="Pfam" id="PF02824">
    <property type="entry name" value="TGS"/>
    <property type="match status" value="1"/>
</dbReference>
<evidence type="ECO:0000256" key="13">
    <source>
        <dbReference type="ARBA" id="ARBA00049515"/>
    </source>
</evidence>
<dbReference type="InterPro" id="IPR045864">
    <property type="entry name" value="aa-tRNA-synth_II/BPL/LPL"/>
</dbReference>
<dbReference type="Gene3D" id="3.30.980.10">
    <property type="entry name" value="Threonyl-trna Synthetase, Chain A, domain 2"/>
    <property type="match status" value="1"/>
</dbReference>
<dbReference type="InterPro" id="IPR006195">
    <property type="entry name" value="aa-tRNA-synth_II"/>
</dbReference>
<dbReference type="Pfam" id="PF00587">
    <property type="entry name" value="tRNA-synt_2b"/>
    <property type="match status" value="1"/>
</dbReference>
<dbReference type="EMBL" id="CP119312">
    <property type="protein sequence ID" value="WEK05667.1"/>
    <property type="molecule type" value="Genomic_DNA"/>
</dbReference>
<dbReference type="Gene3D" id="3.30.930.10">
    <property type="entry name" value="Bira Bifunctional Protein, Domain 2"/>
    <property type="match status" value="1"/>
</dbReference>
<dbReference type="InterPro" id="IPR012676">
    <property type="entry name" value="TGS-like"/>
</dbReference>
<evidence type="ECO:0000256" key="12">
    <source>
        <dbReference type="ARBA" id="ARBA00023146"/>
    </source>
</evidence>
<comment type="caution">
    <text evidence="14">Lacks conserved residue(s) required for the propagation of feature annotation.</text>
</comment>
<evidence type="ECO:0000256" key="14">
    <source>
        <dbReference type="HAMAP-Rule" id="MF_00184"/>
    </source>
</evidence>
<name>A0AAJ5VWF0_9HYPH</name>
<evidence type="ECO:0000259" key="15">
    <source>
        <dbReference type="PROSITE" id="PS50862"/>
    </source>
</evidence>
<feature type="domain" description="TGS" evidence="16">
    <location>
        <begin position="1"/>
        <end position="62"/>
    </location>
</feature>
<keyword evidence="7 14" id="KW-0547">Nucleotide-binding</keyword>
<dbReference type="SUPFAM" id="SSF52954">
    <property type="entry name" value="Class II aaRS ABD-related"/>
    <property type="match status" value="1"/>
</dbReference>
<comment type="subcellular location">
    <subcellularLocation>
        <location evidence="14">Cytoplasm</location>
    </subcellularLocation>
</comment>
<dbReference type="PROSITE" id="PS50862">
    <property type="entry name" value="AA_TRNA_LIGASE_II"/>
    <property type="match status" value="1"/>
</dbReference>
<dbReference type="NCBIfam" id="TIGR00418">
    <property type="entry name" value="thrS"/>
    <property type="match status" value="1"/>
</dbReference>
<dbReference type="GO" id="GO:0046872">
    <property type="term" value="F:metal ion binding"/>
    <property type="evidence" value="ECO:0007669"/>
    <property type="project" value="UniProtKB-KW"/>
</dbReference>
<dbReference type="SUPFAM" id="SSF55681">
    <property type="entry name" value="Class II aaRS and biotin synthetases"/>
    <property type="match status" value="1"/>
</dbReference>